<evidence type="ECO:0000313" key="2">
    <source>
        <dbReference type="EMBL" id="SVD97997.1"/>
    </source>
</evidence>
<dbReference type="EMBL" id="UINC01185995">
    <property type="protein sequence ID" value="SVD97997.1"/>
    <property type="molecule type" value="Genomic_DNA"/>
</dbReference>
<reference evidence="2" key="1">
    <citation type="submission" date="2018-05" db="EMBL/GenBank/DDBJ databases">
        <authorList>
            <person name="Lanie J.A."/>
            <person name="Ng W.-L."/>
            <person name="Kazmierczak K.M."/>
            <person name="Andrzejewski T.M."/>
            <person name="Davidsen T.M."/>
            <person name="Wayne K.J."/>
            <person name="Tettelin H."/>
            <person name="Glass J.I."/>
            <person name="Rusch D."/>
            <person name="Podicherti R."/>
            <person name="Tsui H.-C.T."/>
            <person name="Winkler M.E."/>
        </authorList>
    </citation>
    <scope>NUCLEOTIDE SEQUENCE</scope>
</reference>
<keyword evidence="1" id="KW-1133">Transmembrane helix</keyword>
<dbReference type="AlphaFoldDB" id="A0A382ZR48"/>
<keyword evidence="1" id="KW-0472">Membrane</keyword>
<evidence type="ECO:0000256" key="1">
    <source>
        <dbReference type="SAM" id="Phobius"/>
    </source>
</evidence>
<sequence length="91" mass="9200">HKGDVDGLLVIIEVVAWELVGLQPPADLLARAGGDEVVAAPAAPKKPMSKGSKRLMWTVLLLGGGLGGAYAAGLFDTPPVPLPEPPTLPGG</sequence>
<name>A0A382ZR48_9ZZZZ</name>
<protein>
    <submittedName>
        <fullName evidence="2">Uncharacterized protein</fullName>
    </submittedName>
</protein>
<proteinExistence type="predicted"/>
<feature type="non-terminal residue" evidence="2">
    <location>
        <position position="1"/>
    </location>
</feature>
<organism evidence="2">
    <name type="scientific">marine metagenome</name>
    <dbReference type="NCBI Taxonomy" id="408172"/>
    <lineage>
        <taxon>unclassified sequences</taxon>
        <taxon>metagenomes</taxon>
        <taxon>ecological metagenomes</taxon>
    </lineage>
</organism>
<gene>
    <name evidence="2" type="ORF">METZ01_LOCUS450851</name>
</gene>
<feature type="transmembrane region" description="Helical" evidence="1">
    <location>
        <begin position="55"/>
        <end position="75"/>
    </location>
</feature>
<keyword evidence="1" id="KW-0812">Transmembrane</keyword>
<accession>A0A382ZR48</accession>